<protein>
    <submittedName>
        <fullName evidence="1">Uncharacterized protein</fullName>
    </submittedName>
</protein>
<dbReference type="AlphaFoldDB" id="A0A5N6MZL7"/>
<sequence>MGEVRQWSRKVRQVVAWEGFVDGDMKVRLRSRGSAGLTFVSAWFDRLIVIRSSLAYRGLKGKVGNRLMCA</sequence>
<organism evidence="1 2">
    <name type="scientific">Mikania micrantha</name>
    <name type="common">bitter vine</name>
    <dbReference type="NCBI Taxonomy" id="192012"/>
    <lineage>
        <taxon>Eukaryota</taxon>
        <taxon>Viridiplantae</taxon>
        <taxon>Streptophyta</taxon>
        <taxon>Embryophyta</taxon>
        <taxon>Tracheophyta</taxon>
        <taxon>Spermatophyta</taxon>
        <taxon>Magnoliopsida</taxon>
        <taxon>eudicotyledons</taxon>
        <taxon>Gunneridae</taxon>
        <taxon>Pentapetalae</taxon>
        <taxon>asterids</taxon>
        <taxon>campanulids</taxon>
        <taxon>Asterales</taxon>
        <taxon>Asteraceae</taxon>
        <taxon>Asteroideae</taxon>
        <taxon>Heliantheae alliance</taxon>
        <taxon>Eupatorieae</taxon>
        <taxon>Mikania</taxon>
    </lineage>
</organism>
<evidence type="ECO:0000313" key="2">
    <source>
        <dbReference type="Proteomes" id="UP000326396"/>
    </source>
</evidence>
<comment type="caution">
    <text evidence="1">The sequence shown here is derived from an EMBL/GenBank/DDBJ whole genome shotgun (WGS) entry which is preliminary data.</text>
</comment>
<accession>A0A5N6MZL7</accession>
<keyword evidence="2" id="KW-1185">Reference proteome</keyword>
<reference evidence="1 2" key="1">
    <citation type="submission" date="2019-05" db="EMBL/GenBank/DDBJ databases">
        <title>Mikania micrantha, genome provides insights into the molecular mechanism of rapid growth.</title>
        <authorList>
            <person name="Liu B."/>
        </authorList>
    </citation>
    <scope>NUCLEOTIDE SEQUENCE [LARGE SCALE GENOMIC DNA]</scope>
    <source>
        <strain evidence="1">NLD-2019</strain>
        <tissue evidence="1">Leaf</tissue>
    </source>
</reference>
<dbReference type="EMBL" id="SZYD01000014">
    <property type="protein sequence ID" value="KAD4179467.1"/>
    <property type="molecule type" value="Genomic_DNA"/>
</dbReference>
<name>A0A5N6MZL7_9ASTR</name>
<evidence type="ECO:0000313" key="1">
    <source>
        <dbReference type="EMBL" id="KAD4179467.1"/>
    </source>
</evidence>
<proteinExistence type="predicted"/>
<gene>
    <name evidence="1" type="ORF">E3N88_28058</name>
</gene>
<dbReference type="Proteomes" id="UP000326396">
    <property type="component" value="Linkage Group LG4"/>
</dbReference>